<feature type="domain" description="HTH iclR-type" evidence="4">
    <location>
        <begin position="17"/>
        <end position="79"/>
    </location>
</feature>
<name>A0A1I0TF15_9BACL</name>
<evidence type="ECO:0000259" key="5">
    <source>
        <dbReference type="PROSITE" id="PS51078"/>
    </source>
</evidence>
<gene>
    <name evidence="6" type="ORF">SAMN05192569_102444</name>
</gene>
<dbReference type="Pfam" id="PF09339">
    <property type="entry name" value="HTH_IclR"/>
    <property type="match status" value="1"/>
</dbReference>
<keyword evidence="1" id="KW-0805">Transcription regulation</keyword>
<dbReference type="SUPFAM" id="SSF46785">
    <property type="entry name" value="Winged helix' DNA-binding domain"/>
    <property type="match status" value="1"/>
</dbReference>
<dbReference type="PANTHER" id="PTHR30136:SF35">
    <property type="entry name" value="HTH-TYPE TRANSCRIPTIONAL REGULATOR RV1719"/>
    <property type="match status" value="1"/>
</dbReference>
<dbReference type="EMBL" id="FOJS01000024">
    <property type="protein sequence ID" value="SFA50153.1"/>
    <property type="molecule type" value="Genomic_DNA"/>
</dbReference>
<evidence type="ECO:0000256" key="3">
    <source>
        <dbReference type="ARBA" id="ARBA00023163"/>
    </source>
</evidence>
<dbReference type="STRING" id="186116.SAMN05192569_102444"/>
<dbReference type="Proteomes" id="UP000198650">
    <property type="component" value="Unassembled WGS sequence"/>
</dbReference>
<feature type="domain" description="IclR-ED" evidence="5">
    <location>
        <begin position="80"/>
        <end position="256"/>
    </location>
</feature>
<reference evidence="7" key="1">
    <citation type="submission" date="2016-10" db="EMBL/GenBank/DDBJ databases">
        <authorList>
            <person name="Varghese N."/>
            <person name="Submissions S."/>
        </authorList>
    </citation>
    <scope>NUCLEOTIDE SEQUENCE [LARGE SCALE GENOMIC DNA]</scope>
    <source>
        <strain evidence="7">M1</strain>
    </source>
</reference>
<dbReference type="GO" id="GO:0003677">
    <property type="term" value="F:DNA binding"/>
    <property type="evidence" value="ECO:0007669"/>
    <property type="project" value="UniProtKB-KW"/>
</dbReference>
<accession>A0A1I0TF15</accession>
<evidence type="ECO:0000256" key="2">
    <source>
        <dbReference type="ARBA" id="ARBA00023125"/>
    </source>
</evidence>
<protein>
    <submittedName>
        <fullName evidence="6">Transcriptional regulator, IclR family</fullName>
    </submittedName>
</protein>
<dbReference type="GO" id="GO:0003700">
    <property type="term" value="F:DNA-binding transcription factor activity"/>
    <property type="evidence" value="ECO:0007669"/>
    <property type="project" value="TreeGrafter"/>
</dbReference>
<dbReference type="Gene3D" id="3.30.450.40">
    <property type="match status" value="1"/>
</dbReference>
<dbReference type="PANTHER" id="PTHR30136">
    <property type="entry name" value="HELIX-TURN-HELIX TRANSCRIPTIONAL REGULATOR, ICLR FAMILY"/>
    <property type="match status" value="1"/>
</dbReference>
<evidence type="ECO:0000259" key="4">
    <source>
        <dbReference type="PROSITE" id="PS51077"/>
    </source>
</evidence>
<proteinExistence type="predicted"/>
<dbReference type="SMART" id="SM00346">
    <property type="entry name" value="HTH_ICLR"/>
    <property type="match status" value="1"/>
</dbReference>
<dbReference type="InterPro" id="IPR005471">
    <property type="entry name" value="Tscrpt_reg_IclR_N"/>
</dbReference>
<dbReference type="Pfam" id="PF01614">
    <property type="entry name" value="IclR_C"/>
    <property type="match status" value="1"/>
</dbReference>
<dbReference type="InterPro" id="IPR029016">
    <property type="entry name" value="GAF-like_dom_sf"/>
</dbReference>
<dbReference type="InterPro" id="IPR050707">
    <property type="entry name" value="HTH_MetabolicPath_Reg"/>
</dbReference>
<dbReference type="Gene3D" id="1.10.10.10">
    <property type="entry name" value="Winged helix-like DNA-binding domain superfamily/Winged helix DNA-binding domain"/>
    <property type="match status" value="1"/>
</dbReference>
<dbReference type="PROSITE" id="PS51078">
    <property type="entry name" value="ICLR_ED"/>
    <property type="match status" value="1"/>
</dbReference>
<sequence>MIKDSNEQDSKKTETGLRTVQRAIDILYCFTLEEQELSLTEIANKISLAKSTTTRLLSTLEQNNLVVKDPLTLKYRLGEGIYYLGYVAGKSMKIREIARPIMEEIRDKTRETVNLYVLEENSRVCVEQCEGLHSIRHIVKIGEQLPLWTGAEGKVILAYQSLSFQQKIFEQVPSKERLNCLKEEIEKIKLQRCALSIDEREVGSAAVAAPIFNINGEVRACLSVSGPTNRFTPEVVEKYKLLVKEGAKVISEKLGYRE</sequence>
<organism evidence="6 7">
    <name type="scientific">Parageobacillus thermantarcticus</name>
    <dbReference type="NCBI Taxonomy" id="186116"/>
    <lineage>
        <taxon>Bacteria</taxon>
        <taxon>Bacillati</taxon>
        <taxon>Bacillota</taxon>
        <taxon>Bacilli</taxon>
        <taxon>Bacillales</taxon>
        <taxon>Anoxybacillaceae</taxon>
        <taxon>Parageobacillus</taxon>
    </lineage>
</organism>
<evidence type="ECO:0000256" key="1">
    <source>
        <dbReference type="ARBA" id="ARBA00023015"/>
    </source>
</evidence>
<evidence type="ECO:0000313" key="6">
    <source>
        <dbReference type="EMBL" id="SFA50153.1"/>
    </source>
</evidence>
<dbReference type="OrthoDB" id="9791752at2"/>
<keyword evidence="7" id="KW-1185">Reference proteome</keyword>
<dbReference type="GO" id="GO:0045892">
    <property type="term" value="P:negative regulation of DNA-templated transcription"/>
    <property type="evidence" value="ECO:0007669"/>
    <property type="project" value="TreeGrafter"/>
</dbReference>
<evidence type="ECO:0000313" key="7">
    <source>
        <dbReference type="Proteomes" id="UP000198650"/>
    </source>
</evidence>
<dbReference type="InterPro" id="IPR014757">
    <property type="entry name" value="Tscrpt_reg_IclR_C"/>
</dbReference>
<keyword evidence="3" id="KW-0804">Transcription</keyword>
<dbReference type="SUPFAM" id="SSF55781">
    <property type="entry name" value="GAF domain-like"/>
    <property type="match status" value="1"/>
</dbReference>
<dbReference type="PROSITE" id="PS51077">
    <property type="entry name" value="HTH_ICLR"/>
    <property type="match status" value="1"/>
</dbReference>
<dbReference type="AlphaFoldDB" id="A0A1I0TF15"/>
<dbReference type="RefSeq" id="WP_090949973.1">
    <property type="nucleotide sequence ID" value="NZ_FOJS01000024.1"/>
</dbReference>
<keyword evidence="2" id="KW-0238">DNA-binding</keyword>
<dbReference type="InterPro" id="IPR036390">
    <property type="entry name" value="WH_DNA-bd_sf"/>
</dbReference>
<dbReference type="InterPro" id="IPR036388">
    <property type="entry name" value="WH-like_DNA-bd_sf"/>
</dbReference>